<dbReference type="GO" id="GO:0009159">
    <property type="term" value="P:deoxyribonucleoside monophosphate catabolic process"/>
    <property type="evidence" value="ECO:0007669"/>
    <property type="project" value="UniProtKB-ARBA"/>
</dbReference>
<dbReference type="FunFam" id="1.10.3210.10:FF:000011">
    <property type="entry name" value="HD domain-containing protein 2"/>
    <property type="match status" value="1"/>
</dbReference>
<feature type="domain" description="HD/PDEase" evidence="13">
    <location>
        <begin position="95"/>
        <end position="218"/>
    </location>
</feature>
<comment type="function">
    <text evidence="5">Catalyzes the dephosphorylation of the nucleoside 5'-monophosphates deoxyadenosine monophosphate (dAMP), deoxycytidine monophosphate (dCMP), deoxyguanosine monophosphate (dGMP) and deoxythymidine monophosphate (dTMP).</text>
</comment>
<keyword evidence="11" id="KW-0460">Magnesium</keyword>
<dbReference type="InterPro" id="IPR003607">
    <property type="entry name" value="HD/PDEase_dom"/>
</dbReference>
<keyword evidence="9" id="KW-0479">Metal-binding</keyword>
<dbReference type="SMART" id="SM00471">
    <property type="entry name" value="HDc"/>
    <property type="match status" value="1"/>
</dbReference>
<dbReference type="AlphaFoldDB" id="A0A6A6UMJ5"/>
<evidence type="ECO:0000256" key="4">
    <source>
        <dbReference type="ARBA" id="ARBA00001946"/>
    </source>
</evidence>
<dbReference type="PANTHER" id="PTHR11845:SF13">
    <property type="entry name" value="5'-DEOXYNUCLEOTIDASE HDDC2"/>
    <property type="match status" value="1"/>
</dbReference>
<comment type="cofactor">
    <cofactor evidence="4">
        <name>Mg(2+)</name>
        <dbReference type="ChEBI" id="CHEBI:18420"/>
    </cofactor>
</comment>
<comment type="catalytic activity">
    <reaction evidence="1">
        <text>a 2'-deoxyribonucleoside 5'-phosphate + H2O = a 2'-deoxyribonucleoside + phosphate</text>
        <dbReference type="Rhea" id="RHEA:36167"/>
        <dbReference type="ChEBI" id="CHEBI:15377"/>
        <dbReference type="ChEBI" id="CHEBI:18274"/>
        <dbReference type="ChEBI" id="CHEBI:43474"/>
        <dbReference type="ChEBI" id="CHEBI:65317"/>
        <dbReference type="EC" id="3.1.3.89"/>
    </reaction>
</comment>
<dbReference type="Proteomes" id="UP000799302">
    <property type="component" value="Unassembled WGS sequence"/>
</dbReference>
<comment type="subunit">
    <text evidence="7">Homodimer.</text>
</comment>
<organism evidence="14 15">
    <name type="scientific">Microthyrium microscopicum</name>
    <dbReference type="NCBI Taxonomy" id="703497"/>
    <lineage>
        <taxon>Eukaryota</taxon>
        <taxon>Fungi</taxon>
        <taxon>Dikarya</taxon>
        <taxon>Ascomycota</taxon>
        <taxon>Pezizomycotina</taxon>
        <taxon>Dothideomycetes</taxon>
        <taxon>Dothideomycetes incertae sedis</taxon>
        <taxon>Microthyriales</taxon>
        <taxon>Microthyriaceae</taxon>
        <taxon>Microthyrium</taxon>
    </lineage>
</organism>
<keyword evidence="15" id="KW-1185">Reference proteome</keyword>
<protein>
    <recommendedName>
        <fullName evidence="8">5'-deoxynucleotidase</fullName>
        <ecNumber evidence="8">3.1.3.89</ecNumber>
    </recommendedName>
</protein>
<name>A0A6A6UMJ5_9PEZI</name>
<dbReference type="Gene3D" id="1.10.3210.10">
    <property type="entry name" value="Hypothetical protein af1432"/>
    <property type="match status" value="1"/>
</dbReference>
<proteinExistence type="inferred from homology"/>
<evidence type="ECO:0000256" key="11">
    <source>
        <dbReference type="ARBA" id="ARBA00022842"/>
    </source>
</evidence>
<evidence type="ECO:0000256" key="5">
    <source>
        <dbReference type="ARBA" id="ARBA00004074"/>
    </source>
</evidence>
<dbReference type="InterPro" id="IPR039356">
    <property type="entry name" value="YfbR/HDDC2"/>
</dbReference>
<keyword evidence="12" id="KW-0170">Cobalt</keyword>
<evidence type="ECO:0000256" key="6">
    <source>
        <dbReference type="ARBA" id="ARBA00009999"/>
    </source>
</evidence>
<comment type="similarity">
    <text evidence="6">Belongs to the HDDC2 family.</text>
</comment>
<gene>
    <name evidence="14" type="ORF">BT63DRAFT_158411</name>
</gene>
<evidence type="ECO:0000313" key="14">
    <source>
        <dbReference type="EMBL" id="KAF2673495.1"/>
    </source>
</evidence>
<dbReference type="EMBL" id="MU004231">
    <property type="protein sequence ID" value="KAF2673495.1"/>
    <property type="molecule type" value="Genomic_DNA"/>
</dbReference>
<dbReference type="SUPFAM" id="SSF109604">
    <property type="entry name" value="HD-domain/PDEase-like"/>
    <property type="match status" value="1"/>
</dbReference>
<evidence type="ECO:0000256" key="12">
    <source>
        <dbReference type="ARBA" id="ARBA00023285"/>
    </source>
</evidence>
<sequence>MAESANNPAPPTDGNFDHQITASLTHLSLGKAKSKFVRTSSIPVLPNGVWTPETVLKTLDERPKENTSSPIPFFHLLERLKTNKREGWRRFEILTGESISDHMYRMAIITMVAPASLTSTLDMNKCTRMALVHDMAELLVGDITPADGVEKDEKHRRERLSMDFLTKKMLGGVDAGVRGEELSKLWWEYEKAETKESVFVHDVDKLELLLQMMEYERSHPEKDLSEFLYVATKVQTPELREWCKELAEEHRLAWEKKGRKSWQVLTPDLELVKDLKLKATLEYYKKEEE</sequence>
<keyword evidence="10" id="KW-0378">Hydrolase</keyword>
<accession>A0A6A6UMJ5</accession>
<dbReference type="InterPro" id="IPR006674">
    <property type="entry name" value="HD_domain"/>
</dbReference>
<evidence type="ECO:0000259" key="13">
    <source>
        <dbReference type="SMART" id="SM00471"/>
    </source>
</evidence>
<dbReference type="OrthoDB" id="10254258at2759"/>
<evidence type="ECO:0000256" key="2">
    <source>
        <dbReference type="ARBA" id="ARBA00001936"/>
    </source>
</evidence>
<dbReference type="Pfam" id="PF13023">
    <property type="entry name" value="HD_3"/>
    <property type="match status" value="1"/>
</dbReference>
<evidence type="ECO:0000256" key="10">
    <source>
        <dbReference type="ARBA" id="ARBA00022801"/>
    </source>
</evidence>
<dbReference type="GO" id="GO:0005737">
    <property type="term" value="C:cytoplasm"/>
    <property type="evidence" value="ECO:0007669"/>
    <property type="project" value="TreeGrafter"/>
</dbReference>
<evidence type="ECO:0000256" key="8">
    <source>
        <dbReference type="ARBA" id="ARBA00012964"/>
    </source>
</evidence>
<dbReference type="PANTHER" id="PTHR11845">
    <property type="entry name" value="5'-DEOXYNUCLEOTIDASE HDDC2"/>
    <property type="match status" value="1"/>
</dbReference>
<dbReference type="GO" id="GO:0046872">
    <property type="term" value="F:metal ion binding"/>
    <property type="evidence" value="ECO:0007669"/>
    <property type="project" value="UniProtKB-KW"/>
</dbReference>
<reference evidence="14" key="1">
    <citation type="journal article" date="2020" name="Stud. Mycol.">
        <title>101 Dothideomycetes genomes: a test case for predicting lifestyles and emergence of pathogens.</title>
        <authorList>
            <person name="Haridas S."/>
            <person name="Albert R."/>
            <person name="Binder M."/>
            <person name="Bloem J."/>
            <person name="Labutti K."/>
            <person name="Salamov A."/>
            <person name="Andreopoulos B."/>
            <person name="Baker S."/>
            <person name="Barry K."/>
            <person name="Bills G."/>
            <person name="Bluhm B."/>
            <person name="Cannon C."/>
            <person name="Castanera R."/>
            <person name="Culley D."/>
            <person name="Daum C."/>
            <person name="Ezra D."/>
            <person name="Gonzalez J."/>
            <person name="Henrissat B."/>
            <person name="Kuo A."/>
            <person name="Liang C."/>
            <person name="Lipzen A."/>
            <person name="Lutzoni F."/>
            <person name="Magnuson J."/>
            <person name="Mondo S."/>
            <person name="Nolan M."/>
            <person name="Ohm R."/>
            <person name="Pangilinan J."/>
            <person name="Park H.-J."/>
            <person name="Ramirez L."/>
            <person name="Alfaro M."/>
            <person name="Sun H."/>
            <person name="Tritt A."/>
            <person name="Yoshinaga Y."/>
            <person name="Zwiers L.-H."/>
            <person name="Turgeon B."/>
            <person name="Goodwin S."/>
            <person name="Spatafora J."/>
            <person name="Crous P."/>
            <person name="Grigoriev I."/>
        </authorList>
    </citation>
    <scope>NUCLEOTIDE SEQUENCE</scope>
    <source>
        <strain evidence="14">CBS 115976</strain>
    </source>
</reference>
<comment type="cofactor">
    <cofactor evidence="3">
        <name>Co(2+)</name>
        <dbReference type="ChEBI" id="CHEBI:48828"/>
    </cofactor>
</comment>
<evidence type="ECO:0000256" key="3">
    <source>
        <dbReference type="ARBA" id="ARBA00001941"/>
    </source>
</evidence>
<evidence type="ECO:0000256" key="9">
    <source>
        <dbReference type="ARBA" id="ARBA00022723"/>
    </source>
</evidence>
<comment type="cofactor">
    <cofactor evidence="2">
        <name>Mn(2+)</name>
        <dbReference type="ChEBI" id="CHEBI:29035"/>
    </cofactor>
</comment>
<evidence type="ECO:0000313" key="15">
    <source>
        <dbReference type="Proteomes" id="UP000799302"/>
    </source>
</evidence>
<evidence type="ECO:0000256" key="7">
    <source>
        <dbReference type="ARBA" id="ARBA00011738"/>
    </source>
</evidence>
<evidence type="ECO:0000256" key="1">
    <source>
        <dbReference type="ARBA" id="ARBA00001638"/>
    </source>
</evidence>
<dbReference type="EC" id="3.1.3.89" evidence="8"/>
<dbReference type="GO" id="GO:0002953">
    <property type="term" value="F:5'-deoxynucleotidase activity"/>
    <property type="evidence" value="ECO:0007669"/>
    <property type="project" value="UniProtKB-EC"/>
</dbReference>